<feature type="binding site" evidence="5">
    <location>
        <position position="41"/>
    </location>
    <ligand>
        <name>ATP</name>
        <dbReference type="ChEBI" id="CHEBI:30616"/>
    </ligand>
</feature>
<dbReference type="InterPro" id="IPR008271">
    <property type="entry name" value="Ser/Thr_kinase_AS"/>
</dbReference>
<protein>
    <submittedName>
        <fullName evidence="8">Protein kinase</fullName>
    </submittedName>
</protein>
<dbReference type="SMART" id="SM00028">
    <property type="entry name" value="TPR"/>
    <property type="match status" value="4"/>
</dbReference>
<dbReference type="Proteomes" id="UP001221411">
    <property type="component" value="Unassembled WGS sequence"/>
</dbReference>
<evidence type="ECO:0000256" key="1">
    <source>
        <dbReference type="ARBA" id="ARBA00022679"/>
    </source>
</evidence>
<keyword evidence="4 5" id="KW-0067">ATP-binding</keyword>
<feature type="region of interest" description="Disordered" evidence="6">
    <location>
        <begin position="312"/>
        <end position="395"/>
    </location>
</feature>
<dbReference type="PROSITE" id="PS50011">
    <property type="entry name" value="PROTEIN_KINASE_DOM"/>
    <property type="match status" value="1"/>
</dbReference>
<dbReference type="Gene3D" id="1.10.510.10">
    <property type="entry name" value="Transferase(Phosphotransferase) domain 1"/>
    <property type="match status" value="1"/>
</dbReference>
<evidence type="ECO:0000256" key="2">
    <source>
        <dbReference type="ARBA" id="ARBA00022741"/>
    </source>
</evidence>
<dbReference type="InterPro" id="IPR017441">
    <property type="entry name" value="Protein_kinase_ATP_BS"/>
</dbReference>
<dbReference type="PROSITE" id="PS00107">
    <property type="entry name" value="PROTEIN_KINASE_ATP"/>
    <property type="match status" value="1"/>
</dbReference>
<dbReference type="SUPFAM" id="SSF48452">
    <property type="entry name" value="TPR-like"/>
    <property type="match status" value="2"/>
</dbReference>
<feature type="domain" description="Protein kinase" evidence="7">
    <location>
        <begin position="12"/>
        <end position="294"/>
    </location>
</feature>
<dbReference type="PANTHER" id="PTHR43289">
    <property type="entry name" value="MITOGEN-ACTIVATED PROTEIN KINASE KINASE KINASE 20-RELATED"/>
    <property type="match status" value="1"/>
</dbReference>
<dbReference type="Gene3D" id="1.25.40.10">
    <property type="entry name" value="Tetratricopeptide repeat domain"/>
    <property type="match status" value="3"/>
</dbReference>
<keyword evidence="1" id="KW-0808">Transferase</keyword>
<proteinExistence type="predicted"/>
<dbReference type="PROSITE" id="PS00108">
    <property type="entry name" value="PROTEIN_KINASE_ST"/>
    <property type="match status" value="1"/>
</dbReference>
<evidence type="ECO:0000256" key="6">
    <source>
        <dbReference type="SAM" id="MobiDB-lite"/>
    </source>
</evidence>
<sequence length="987" mass="107117">MRLRPGDTVDRYVIEAPLGEGGMGEVYQARDTRLERRVALKLLRKQGAVEPEAWQRAEGRLLREARAAAALSHPNSVAIYDIGELDGAPYLAMEFVDGVSLRQLIAARTTSSRRLGWLVDVARALSAAHREGIVHRDIKPENVMLRDDGTIKVLDFGIARRMRVGLSTRGSTPGEDDLEPPSNRKSDTLTGEGMMVGTPAYMAPEQLRGDAVDARIDQFGWGVLAYELLTGKVPFGPGLDGVRLLSAILADDPPSLHGIVPATVERTLRRTVSKRPADRFPSMDHVIESLVPFVTGEFLAIPDIVRIADADADEDPSAPSATRSGAAAVGHEPETLEAPRPLAAPTSRSATPRPEAGGAPMNTIRSPSPVTGKRATPFEPPSVRIETSAPAPPERPPFANTVESPTAVAVGPTLRASVQGRWQLVAAVALALTGLVVLATGIVSRVRRRSAAAPAAAAAPAVAAAPSTKPTAVTELELPSSSSPEALAAYRQGLQSIRDASWGLAYSAFERAAKLDPTLGAAHLRLAVIDRFRGKTTSTRVAFQRAVELRATMPARDQVLLDAFEPLIQRDPPDQAATTARLEAATQRFPGDAELVLLLHAVQPDASPERTLELVDRCLELDQRYADCWQARALALFRDERIPEAIDALDRCVELAPLATDCVIERLRFQRIMGRCSRLEPDARRWITKEQASPLAYQELAVALEASGQPLSAVGAAVDQAVRRFREADMPEAAAKLRINFAILSGHFDEAERLAKDFEREIIGESQEEKHTVPALALVRLYWEMGQDRKAGEVAEQFLSQRAAWVRPLKWRPWDDAQALLFSAKHRAGLLDAAAYEAARAGWEREWQGKEADPSVLWLMGTAATASTPQQGRDALAGSVLKRPHVHYPQADISMVTAVLGEVAFLAGRYDEALPRLESAARSCTALDDPLRHTLATYRLGVVRERLKEKAEACAAYKVVLRRWGQADESTTAKAAAERAVALGCQD</sequence>
<dbReference type="RefSeq" id="WP_271917979.1">
    <property type="nucleotide sequence ID" value="NZ_JAQNDO010000001.1"/>
</dbReference>
<gene>
    <name evidence="8" type="ORF">POL67_14680</name>
</gene>
<accession>A0ABT5EL79</accession>
<name>A0ABT5EL79_9BACT</name>
<dbReference type="InterPro" id="IPR000719">
    <property type="entry name" value="Prot_kinase_dom"/>
</dbReference>
<evidence type="ECO:0000256" key="4">
    <source>
        <dbReference type="ARBA" id="ARBA00022840"/>
    </source>
</evidence>
<dbReference type="InterPro" id="IPR019734">
    <property type="entry name" value="TPR_rpt"/>
</dbReference>
<evidence type="ECO:0000313" key="8">
    <source>
        <dbReference type="EMBL" id="MDC0742598.1"/>
    </source>
</evidence>
<reference evidence="8 9" key="1">
    <citation type="submission" date="2022-11" db="EMBL/GenBank/DDBJ databases">
        <title>Minimal conservation of predation-associated metabolite biosynthetic gene clusters underscores biosynthetic potential of Myxococcota including descriptions for ten novel species: Archangium lansinium sp. nov., Myxococcus landrumus sp. nov., Nannocystis bai.</title>
        <authorList>
            <person name="Ahearne A."/>
            <person name="Stevens C."/>
            <person name="Dowd S."/>
        </authorList>
    </citation>
    <scope>NUCLEOTIDE SEQUENCE [LARGE SCALE GENOMIC DNA]</scope>
    <source>
        <strain evidence="8 9">RJM3</strain>
    </source>
</reference>
<organism evidence="8 9">
    <name type="scientific">Polyangium mundeleinium</name>
    <dbReference type="NCBI Taxonomy" id="2995306"/>
    <lineage>
        <taxon>Bacteria</taxon>
        <taxon>Pseudomonadati</taxon>
        <taxon>Myxococcota</taxon>
        <taxon>Polyangia</taxon>
        <taxon>Polyangiales</taxon>
        <taxon>Polyangiaceae</taxon>
        <taxon>Polyangium</taxon>
    </lineage>
</organism>
<dbReference type="Gene3D" id="3.30.200.20">
    <property type="entry name" value="Phosphorylase Kinase, domain 1"/>
    <property type="match status" value="1"/>
</dbReference>
<dbReference type="PANTHER" id="PTHR43289:SF6">
    <property type="entry name" value="SERINE_THREONINE-PROTEIN KINASE NEKL-3"/>
    <property type="match status" value="1"/>
</dbReference>
<dbReference type="EMBL" id="JAQNDO010000001">
    <property type="protein sequence ID" value="MDC0742598.1"/>
    <property type="molecule type" value="Genomic_DNA"/>
</dbReference>
<comment type="caution">
    <text evidence="8">The sequence shown here is derived from an EMBL/GenBank/DDBJ whole genome shotgun (WGS) entry which is preliminary data.</text>
</comment>
<evidence type="ECO:0000256" key="5">
    <source>
        <dbReference type="PROSITE-ProRule" id="PRU10141"/>
    </source>
</evidence>
<evidence type="ECO:0000256" key="3">
    <source>
        <dbReference type="ARBA" id="ARBA00022777"/>
    </source>
</evidence>
<keyword evidence="2 5" id="KW-0547">Nucleotide-binding</keyword>
<dbReference type="InterPro" id="IPR011009">
    <property type="entry name" value="Kinase-like_dom_sf"/>
</dbReference>
<dbReference type="Pfam" id="PF00069">
    <property type="entry name" value="Pkinase"/>
    <property type="match status" value="1"/>
</dbReference>
<keyword evidence="3 8" id="KW-0418">Kinase</keyword>
<evidence type="ECO:0000259" key="7">
    <source>
        <dbReference type="PROSITE" id="PS50011"/>
    </source>
</evidence>
<dbReference type="CDD" id="cd14014">
    <property type="entry name" value="STKc_PknB_like"/>
    <property type="match status" value="1"/>
</dbReference>
<feature type="region of interest" description="Disordered" evidence="6">
    <location>
        <begin position="167"/>
        <end position="192"/>
    </location>
</feature>
<dbReference type="SUPFAM" id="SSF56112">
    <property type="entry name" value="Protein kinase-like (PK-like)"/>
    <property type="match status" value="1"/>
</dbReference>
<evidence type="ECO:0000313" key="9">
    <source>
        <dbReference type="Proteomes" id="UP001221411"/>
    </source>
</evidence>
<dbReference type="InterPro" id="IPR011990">
    <property type="entry name" value="TPR-like_helical_dom_sf"/>
</dbReference>
<dbReference type="SMART" id="SM00220">
    <property type="entry name" value="S_TKc"/>
    <property type="match status" value="1"/>
</dbReference>
<dbReference type="GO" id="GO:0016301">
    <property type="term" value="F:kinase activity"/>
    <property type="evidence" value="ECO:0007669"/>
    <property type="project" value="UniProtKB-KW"/>
</dbReference>
<keyword evidence="9" id="KW-1185">Reference proteome</keyword>